<dbReference type="EC" id="6.3.5.7" evidence="6"/>
<keyword evidence="2 6" id="KW-0547">Nucleotide-binding</keyword>
<keyword evidence="3 6" id="KW-0067">ATP-binding</keyword>
<dbReference type="PANTHER" id="PTHR11895:SF151">
    <property type="entry name" value="GLUTAMYL-TRNA(GLN) AMIDOTRANSFERASE SUBUNIT A"/>
    <property type="match status" value="1"/>
</dbReference>
<evidence type="ECO:0000313" key="8">
    <source>
        <dbReference type="EMBL" id="KGG80411.1"/>
    </source>
</evidence>
<feature type="active site" description="Acyl-ester intermediate" evidence="6">
    <location>
        <position position="179"/>
    </location>
</feature>
<comment type="similarity">
    <text evidence="6">Belongs to the amidase family. GatA subfamily.</text>
</comment>
<dbReference type="GO" id="GO:0006412">
    <property type="term" value="P:translation"/>
    <property type="evidence" value="ECO:0007669"/>
    <property type="project" value="UniProtKB-UniRule"/>
</dbReference>
<reference evidence="8 9" key="1">
    <citation type="submission" date="2013-12" db="EMBL/GenBank/DDBJ databases">
        <title>Draft genome sequence of Caloranaerobacter sp. H53214.</title>
        <authorList>
            <person name="Jiang L.J."/>
            <person name="Shao Z.Z."/>
            <person name="Long M.N."/>
        </authorList>
    </citation>
    <scope>NUCLEOTIDE SEQUENCE [LARGE SCALE GENOMIC DNA]</scope>
    <source>
        <strain evidence="8 9">H53214</strain>
    </source>
</reference>
<protein>
    <recommendedName>
        <fullName evidence="6">Glutamyl-tRNA(Gln) amidotransferase subunit A</fullName>
        <shortName evidence="6">Glu-ADT subunit A</shortName>
        <ecNumber evidence="6">6.3.5.7</ecNumber>
    </recommendedName>
</protein>
<evidence type="ECO:0000256" key="4">
    <source>
        <dbReference type="ARBA" id="ARBA00022917"/>
    </source>
</evidence>
<dbReference type="Proteomes" id="UP000029622">
    <property type="component" value="Unassembled WGS sequence"/>
</dbReference>
<evidence type="ECO:0000256" key="5">
    <source>
        <dbReference type="ARBA" id="ARBA00025295"/>
    </source>
</evidence>
<dbReference type="Pfam" id="PF01425">
    <property type="entry name" value="Amidase"/>
    <property type="match status" value="1"/>
</dbReference>
<comment type="catalytic activity">
    <reaction evidence="6">
        <text>L-glutamyl-tRNA(Gln) + L-glutamine + ATP + H2O = L-glutaminyl-tRNA(Gln) + L-glutamate + ADP + phosphate + H(+)</text>
        <dbReference type="Rhea" id="RHEA:17521"/>
        <dbReference type="Rhea" id="RHEA-COMP:9681"/>
        <dbReference type="Rhea" id="RHEA-COMP:9684"/>
        <dbReference type="ChEBI" id="CHEBI:15377"/>
        <dbReference type="ChEBI" id="CHEBI:15378"/>
        <dbReference type="ChEBI" id="CHEBI:29985"/>
        <dbReference type="ChEBI" id="CHEBI:30616"/>
        <dbReference type="ChEBI" id="CHEBI:43474"/>
        <dbReference type="ChEBI" id="CHEBI:58359"/>
        <dbReference type="ChEBI" id="CHEBI:78520"/>
        <dbReference type="ChEBI" id="CHEBI:78521"/>
        <dbReference type="ChEBI" id="CHEBI:456216"/>
        <dbReference type="EC" id="6.3.5.7"/>
    </reaction>
</comment>
<comment type="caution">
    <text evidence="8">The sequence shown here is derived from an EMBL/GenBank/DDBJ whole genome shotgun (WGS) entry which is preliminary data.</text>
</comment>
<dbReference type="InterPro" id="IPR036928">
    <property type="entry name" value="AS_sf"/>
</dbReference>
<name>A0A096DM98_9FIRM</name>
<dbReference type="SUPFAM" id="SSF75304">
    <property type="entry name" value="Amidase signature (AS) enzymes"/>
    <property type="match status" value="1"/>
</dbReference>
<feature type="domain" description="Amidase" evidence="7">
    <location>
        <begin position="24"/>
        <end position="465"/>
    </location>
</feature>
<dbReference type="PANTHER" id="PTHR11895">
    <property type="entry name" value="TRANSAMIDASE"/>
    <property type="match status" value="1"/>
</dbReference>
<keyword evidence="4 6" id="KW-0648">Protein biosynthesis</keyword>
<dbReference type="InterPro" id="IPR023631">
    <property type="entry name" value="Amidase_dom"/>
</dbReference>
<dbReference type="GO" id="GO:0005524">
    <property type="term" value="F:ATP binding"/>
    <property type="evidence" value="ECO:0007669"/>
    <property type="project" value="UniProtKB-KW"/>
</dbReference>
<dbReference type="Gene3D" id="3.90.1300.10">
    <property type="entry name" value="Amidase signature (AS) domain"/>
    <property type="match status" value="1"/>
</dbReference>
<evidence type="ECO:0000259" key="7">
    <source>
        <dbReference type="Pfam" id="PF01425"/>
    </source>
</evidence>
<evidence type="ECO:0000313" key="9">
    <source>
        <dbReference type="Proteomes" id="UP000029622"/>
    </source>
</evidence>
<evidence type="ECO:0000256" key="6">
    <source>
        <dbReference type="HAMAP-Rule" id="MF_00120"/>
    </source>
</evidence>
<evidence type="ECO:0000256" key="2">
    <source>
        <dbReference type="ARBA" id="ARBA00022741"/>
    </source>
</evidence>
<keyword evidence="1 6" id="KW-0436">Ligase</keyword>
<feature type="active site" description="Charge relay system" evidence="6">
    <location>
        <position position="80"/>
    </location>
</feature>
<sequence length="492" mass="54421">MDLINLTIHELRDLIRNREVSSEEIVRSFLSRIEKVEDKVGSFITLTKEKAIENARKIDKKIKENISNLSDLAGIPVGIKDNIVTEGIKTTCGSRILKNFIPPYDATVVKRLKLSNAIIIGKTNMDEFAMGSSTENSAFKITKNPWDLNKVPGGSSGGSAAAVSASLVPYALGSSTGGSIRQPAAFCGIVGLKPTYGLVSRYGLVAFASSFDQIGPLTKDVEDCAIVLNSIIGFDKKDSTSVDNGNIDYTKALMKDIRGIKVALPKEYFDDKVDNRIKEKVLDAVKVLEKLGAKIDYVSLPFSEYALATYYILAPSEASSNLARFDGVRYGERIENYNSVEELIVKTRTKMFGDEVKRRIMIGTYFLSSSHYSKYYKKAQQMRTLIIRDFERVFRDFDIIISPTTPTLPYKIGEKKLISMYFSDVLTVSANIVGIPAITLPCGYIDGLPVGMQILGKIFGEVDILSVAYAYEKNSDFQKRIPEIKEGIKSGV</sequence>
<dbReference type="HAMAP" id="MF_00120">
    <property type="entry name" value="GatA"/>
    <property type="match status" value="1"/>
</dbReference>
<proteinExistence type="inferred from homology"/>
<evidence type="ECO:0000256" key="1">
    <source>
        <dbReference type="ARBA" id="ARBA00022598"/>
    </source>
</evidence>
<dbReference type="STRING" id="1156417.Y919_06520"/>
<dbReference type="EMBL" id="AZTB01000027">
    <property type="protein sequence ID" value="KGG80411.1"/>
    <property type="molecule type" value="Genomic_DNA"/>
</dbReference>
<dbReference type="InterPro" id="IPR004412">
    <property type="entry name" value="GatA"/>
</dbReference>
<organism evidence="8 9">
    <name type="scientific">Caloranaerobacter azorensis H53214</name>
    <dbReference type="NCBI Taxonomy" id="1156417"/>
    <lineage>
        <taxon>Bacteria</taxon>
        <taxon>Bacillati</taxon>
        <taxon>Bacillota</taxon>
        <taxon>Tissierellia</taxon>
        <taxon>Tissierellales</taxon>
        <taxon>Thermohalobacteraceae</taxon>
        <taxon>Caloranaerobacter</taxon>
    </lineage>
</organism>
<comment type="subunit">
    <text evidence="6">Heterotrimer of A, B and C subunits.</text>
</comment>
<dbReference type="RefSeq" id="WP_035163417.1">
    <property type="nucleotide sequence ID" value="NZ_AZTB01000027.1"/>
</dbReference>
<dbReference type="AlphaFoldDB" id="A0A096DM98"/>
<accession>A0A096DM98</accession>
<gene>
    <name evidence="6 8" type="primary">gatA</name>
    <name evidence="8" type="ORF">Y919_06520</name>
</gene>
<comment type="function">
    <text evidence="5 6">Allows the formation of correctly charged Gln-tRNA(Gln) through the transamidation of misacylated Glu-tRNA(Gln) in organisms which lack glutaminyl-tRNA synthetase. The reaction takes place in the presence of glutamine and ATP through an activated gamma-phospho-Glu-tRNA(Gln).</text>
</comment>
<feature type="active site" description="Charge relay system" evidence="6">
    <location>
        <position position="155"/>
    </location>
</feature>
<dbReference type="GO" id="GO:0016740">
    <property type="term" value="F:transferase activity"/>
    <property type="evidence" value="ECO:0007669"/>
    <property type="project" value="UniProtKB-KW"/>
</dbReference>
<dbReference type="GO" id="GO:0030956">
    <property type="term" value="C:glutamyl-tRNA(Gln) amidotransferase complex"/>
    <property type="evidence" value="ECO:0007669"/>
    <property type="project" value="InterPro"/>
</dbReference>
<evidence type="ECO:0000256" key="3">
    <source>
        <dbReference type="ARBA" id="ARBA00022840"/>
    </source>
</evidence>
<keyword evidence="8" id="KW-0808">Transferase</keyword>
<dbReference type="GO" id="GO:0050567">
    <property type="term" value="F:glutaminyl-tRNA synthase (glutamine-hydrolyzing) activity"/>
    <property type="evidence" value="ECO:0007669"/>
    <property type="project" value="UniProtKB-UniRule"/>
</dbReference>
<dbReference type="NCBIfam" id="TIGR00132">
    <property type="entry name" value="gatA"/>
    <property type="match status" value="1"/>
</dbReference>
<dbReference type="InterPro" id="IPR000120">
    <property type="entry name" value="Amidase"/>
</dbReference>